<organism evidence="3 4">
    <name type="scientific">Saxibacter everestensis</name>
    <dbReference type="NCBI Taxonomy" id="2909229"/>
    <lineage>
        <taxon>Bacteria</taxon>
        <taxon>Bacillati</taxon>
        <taxon>Actinomycetota</taxon>
        <taxon>Actinomycetes</taxon>
        <taxon>Micrococcales</taxon>
        <taxon>Brevibacteriaceae</taxon>
        <taxon>Saxibacter</taxon>
    </lineage>
</organism>
<proteinExistence type="predicted"/>
<feature type="compositionally biased region" description="Polar residues" evidence="1">
    <location>
        <begin position="160"/>
        <end position="175"/>
    </location>
</feature>
<feature type="region of interest" description="Disordered" evidence="1">
    <location>
        <begin position="157"/>
        <end position="178"/>
    </location>
</feature>
<feature type="region of interest" description="Disordered" evidence="1">
    <location>
        <begin position="213"/>
        <end position="234"/>
    </location>
</feature>
<dbReference type="EMBL" id="CP090958">
    <property type="protein sequence ID" value="WGW10765.1"/>
    <property type="molecule type" value="Genomic_DNA"/>
</dbReference>
<gene>
    <name evidence="3" type="ORF">LWF01_11580</name>
</gene>
<sequence>MRDKSGTSFMDLVGTMDRLRSPGGCPWDREQTHISLLPYLIEESYELVEAVESGDREHIVEELGDVLLQVIFHARVGQDAQDAFDIDDVIAAISAKLRRRHPHVFERQPGGPEVTTAALENGWEALKQAEKPERESVFDGIPQALPAVSRAQKILRKAQRTQLDSNPGSGTTEGTASRGERMLAIIAEAEAAGADAESELRETIRIEEARLRVREYDARQRGHQPGGIHQGSDA</sequence>
<dbReference type="InterPro" id="IPR011551">
    <property type="entry name" value="NTP_PyrPHydrolase_MazG"/>
</dbReference>
<dbReference type="Pfam" id="PF03819">
    <property type="entry name" value="MazG"/>
    <property type="match status" value="1"/>
</dbReference>
<name>A0ABY8QQQ8_9MICO</name>
<reference evidence="3 4" key="1">
    <citation type="submission" date="2023-05" db="EMBL/GenBank/DDBJ databases">
        <title>Lithophilousrod everest ZFBP1038 complete genpme.</title>
        <authorList>
            <person name="Tian M."/>
        </authorList>
    </citation>
    <scope>NUCLEOTIDE SEQUENCE [LARGE SCALE GENOMIC DNA]</scope>
    <source>
        <strain evidence="3 4">ZFBP1038</strain>
    </source>
</reference>
<evidence type="ECO:0000313" key="3">
    <source>
        <dbReference type="EMBL" id="WGW10765.1"/>
    </source>
</evidence>
<dbReference type="CDD" id="cd11528">
    <property type="entry name" value="NTP-PPase_MazG_Nterm"/>
    <property type="match status" value="1"/>
</dbReference>
<dbReference type="RefSeq" id="WP_349637548.1">
    <property type="nucleotide sequence ID" value="NZ_CP090958.1"/>
</dbReference>
<evidence type="ECO:0000256" key="1">
    <source>
        <dbReference type="SAM" id="MobiDB-lite"/>
    </source>
</evidence>
<accession>A0ABY8QQQ8</accession>
<dbReference type="Proteomes" id="UP001209083">
    <property type="component" value="Chromosome"/>
</dbReference>
<evidence type="ECO:0000259" key="2">
    <source>
        <dbReference type="Pfam" id="PF03819"/>
    </source>
</evidence>
<feature type="compositionally biased region" description="Gly residues" evidence="1">
    <location>
        <begin position="224"/>
        <end position="234"/>
    </location>
</feature>
<dbReference type="SUPFAM" id="SSF101386">
    <property type="entry name" value="all-alpha NTP pyrophosphatases"/>
    <property type="match status" value="1"/>
</dbReference>
<evidence type="ECO:0000313" key="4">
    <source>
        <dbReference type="Proteomes" id="UP001209083"/>
    </source>
</evidence>
<keyword evidence="4" id="KW-1185">Reference proteome</keyword>
<feature type="domain" description="NTP pyrophosphohydrolase MazG-like" evidence="2">
    <location>
        <begin position="31"/>
        <end position="105"/>
    </location>
</feature>
<dbReference type="InterPro" id="IPR048015">
    <property type="entry name" value="NTP-PPase_MazG-like_N"/>
</dbReference>
<protein>
    <submittedName>
        <fullName evidence="3">MazG family protein</fullName>
    </submittedName>
</protein>
<dbReference type="PANTHER" id="PTHR30522:SF0">
    <property type="entry name" value="NUCLEOSIDE TRIPHOSPHATE PYROPHOSPHOHYDROLASE"/>
    <property type="match status" value="1"/>
</dbReference>
<dbReference type="Gene3D" id="1.10.287.1080">
    <property type="entry name" value="MazG-like"/>
    <property type="match status" value="1"/>
</dbReference>
<dbReference type="InterPro" id="IPR004518">
    <property type="entry name" value="MazG-like_dom"/>
</dbReference>
<dbReference type="NCBIfam" id="TIGR00444">
    <property type="entry name" value="mazG"/>
    <property type="match status" value="1"/>
</dbReference>
<dbReference type="PANTHER" id="PTHR30522">
    <property type="entry name" value="NUCLEOSIDE TRIPHOSPHATE PYROPHOSPHOHYDROLASE"/>
    <property type="match status" value="1"/>
</dbReference>